<evidence type="ECO:0000256" key="3">
    <source>
        <dbReference type="ARBA" id="ARBA00023125"/>
    </source>
</evidence>
<evidence type="ECO:0000259" key="5">
    <source>
        <dbReference type="Pfam" id="PF04539"/>
    </source>
</evidence>
<comment type="caution">
    <text evidence="8">The sequence shown here is derived from an EMBL/GenBank/DDBJ whole genome shotgun (WGS) entry which is preliminary data.</text>
</comment>
<dbReference type="InterPro" id="IPR007627">
    <property type="entry name" value="RNA_pol_sigma70_r2"/>
</dbReference>
<dbReference type="AlphaFoldDB" id="A0A1E3AP46"/>
<dbReference type="GeneID" id="93301542"/>
<dbReference type="NCBIfam" id="TIGR02479">
    <property type="entry name" value="FliA_WhiG"/>
    <property type="match status" value="1"/>
</dbReference>
<evidence type="ECO:0000259" key="6">
    <source>
        <dbReference type="Pfam" id="PF04542"/>
    </source>
</evidence>
<dbReference type="CDD" id="cd06171">
    <property type="entry name" value="Sigma70_r4"/>
    <property type="match status" value="1"/>
</dbReference>
<feature type="domain" description="RNA polymerase sigma-70 region 3" evidence="5">
    <location>
        <begin position="111"/>
        <end position="159"/>
    </location>
</feature>
<dbReference type="GO" id="GO:0016987">
    <property type="term" value="F:sigma factor activity"/>
    <property type="evidence" value="ECO:0007669"/>
    <property type="project" value="UniProtKB-KW"/>
</dbReference>
<dbReference type="EMBL" id="MCGI01000004">
    <property type="protein sequence ID" value="ODM10470.1"/>
    <property type="molecule type" value="Genomic_DNA"/>
</dbReference>
<dbReference type="Pfam" id="PF04542">
    <property type="entry name" value="Sigma70_r2"/>
    <property type="match status" value="1"/>
</dbReference>
<keyword evidence="4" id="KW-0804">Transcription</keyword>
<organism evidence="8 9">
    <name type="scientific">Eisenbergiella tayi</name>
    <dbReference type="NCBI Taxonomy" id="1432052"/>
    <lineage>
        <taxon>Bacteria</taxon>
        <taxon>Bacillati</taxon>
        <taxon>Bacillota</taxon>
        <taxon>Clostridia</taxon>
        <taxon>Lachnospirales</taxon>
        <taxon>Lachnospiraceae</taxon>
        <taxon>Eisenbergiella</taxon>
    </lineage>
</organism>
<dbReference type="Pfam" id="PF04545">
    <property type="entry name" value="Sigma70_r4"/>
    <property type="match status" value="1"/>
</dbReference>
<dbReference type="GO" id="GO:0006352">
    <property type="term" value="P:DNA-templated transcription initiation"/>
    <property type="evidence" value="ECO:0007669"/>
    <property type="project" value="InterPro"/>
</dbReference>
<dbReference type="GO" id="GO:0003677">
    <property type="term" value="F:DNA binding"/>
    <property type="evidence" value="ECO:0007669"/>
    <property type="project" value="UniProtKB-KW"/>
</dbReference>
<proteinExistence type="predicted"/>
<keyword evidence="3" id="KW-0238">DNA-binding</keyword>
<dbReference type="PRINTS" id="PR00046">
    <property type="entry name" value="SIGMA70FCT"/>
</dbReference>
<gene>
    <name evidence="8" type="primary">sigD</name>
    <name evidence="8" type="ORF">BEH84_04844</name>
</gene>
<keyword evidence="2" id="KW-0731">Sigma factor</keyword>
<feature type="domain" description="RNA polymerase sigma-70 region 4" evidence="7">
    <location>
        <begin position="201"/>
        <end position="248"/>
    </location>
</feature>
<dbReference type="PANTHER" id="PTHR30385">
    <property type="entry name" value="SIGMA FACTOR F FLAGELLAR"/>
    <property type="match status" value="1"/>
</dbReference>
<dbReference type="NCBIfam" id="NF005413">
    <property type="entry name" value="PRK06986.1"/>
    <property type="match status" value="1"/>
</dbReference>
<dbReference type="GO" id="GO:0003899">
    <property type="term" value="F:DNA-directed RNA polymerase activity"/>
    <property type="evidence" value="ECO:0007669"/>
    <property type="project" value="InterPro"/>
</dbReference>
<dbReference type="PIRSF" id="PIRSF000770">
    <property type="entry name" value="RNA_pol_sigma-SigE/K"/>
    <property type="match status" value="1"/>
</dbReference>
<feature type="domain" description="RNA polymerase sigma-70 region 2" evidence="6">
    <location>
        <begin position="29"/>
        <end position="101"/>
    </location>
</feature>
<evidence type="ECO:0000313" key="9">
    <source>
        <dbReference type="Proteomes" id="UP000095003"/>
    </source>
</evidence>
<dbReference type="SUPFAM" id="SSF88946">
    <property type="entry name" value="Sigma2 domain of RNA polymerase sigma factors"/>
    <property type="match status" value="1"/>
</dbReference>
<sequence length="257" mass="29884">MLAELTETREARMLKEYQQTGSPELREKLINEYIHLVRSAAVQMRGMASGYAQEEDLVNQGVLALMDCLERYDETRGAKFETFAFLRVRGSLIDFVRSQDWVPHRARSLQRHIEEAFRQLANEKMREPDAAEVAAYMGLPTEKIESHLQYMDRASILSFEGMMQDAQENASRMEPESPDLSLRPEESYCRQELTEVLARAVEGLTEKERLVITLYYYEELKYADIARILDVVESRVCQIHTKAVKKLRDSLREYMEG</sequence>
<evidence type="ECO:0000256" key="2">
    <source>
        <dbReference type="ARBA" id="ARBA00023082"/>
    </source>
</evidence>
<dbReference type="InterPro" id="IPR013324">
    <property type="entry name" value="RNA_pol_sigma_r3/r4-like"/>
</dbReference>
<dbReference type="InterPro" id="IPR000943">
    <property type="entry name" value="RNA_pol_sigma70"/>
</dbReference>
<accession>A0A1E3AP46</accession>
<dbReference type="PATRIC" id="fig|1432052.3.peg.5371"/>
<dbReference type="InterPro" id="IPR012845">
    <property type="entry name" value="RNA_pol_sigma_FliA_WhiG"/>
</dbReference>
<protein>
    <submittedName>
        <fullName evidence="8">RNA polymerase sigma-D factor</fullName>
    </submittedName>
</protein>
<dbReference type="PANTHER" id="PTHR30385:SF7">
    <property type="entry name" value="RNA POLYMERASE SIGMA FACTOR FLIA"/>
    <property type="match status" value="1"/>
</dbReference>
<evidence type="ECO:0000256" key="1">
    <source>
        <dbReference type="ARBA" id="ARBA00023015"/>
    </source>
</evidence>
<dbReference type="RefSeq" id="WP_069158604.1">
    <property type="nucleotide sequence ID" value="NZ_DBFYTC010000004.1"/>
</dbReference>
<evidence type="ECO:0000313" key="8">
    <source>
        <dbReference type="EMBL" id="ODM10470.1"/>
    </source>
</evidence>
<dbReference type="InterPro" id="IPR007624">
    <property type="entry name" value="RNA_pol_sigma70_r3"/>
</dbReference>
<dbReference type="SUPFAM" id="SSF88659">
    <property type="entry name" value="Sigma3 and sigma4 domains of RNA polymerase sigma factors"/>
    <property type="match status" value="2"/>
</dbReference>
<evidence type="ECO:0000259" key="7">
    <source>
        <dbReference type="Pfam" id="PF04545"/>
    </source>
</evidence>
<dbReference type="Pfam" id="PF04539">
    <property type="entry name" value="Sigma70_r3"/>
    <property type="match status" value="1"/>
</dbReference>
<reference evidence="8 9" key="1">
    <citation type="submission" date="2016-07" db="EMBL/GenBank/DDBJ databases">
        <title>Characterization of isolates of Eisenbergiella tayi derived from blood cultures, using whole genome sequencing.</title>
        <authorList>
            <person name="Burdz T."/>
            <person name="Wiebe D."/>
            <person name="Huynh C."/>
            <person name="Bernard K."/>
        </authorList>
    </citation>
    <scope>NUCLEOTIDE SEQUENCE [LARGE SCALE GENOMIC DNA]</scope>
    <source>
        <strain evidence="8 9">NML 120489</strain>
    </source>
</reference>
<keyword evidence="1" id="KW-0805">Transcription regulation</keyword>
<dbReference type="InterPro" id="IPR013325">
    <property type="entry name" value="RNA_pol_sigma_r2"/>
</dbReference>
<dbReference type="Gene3D" id="1.10.1740.10">
    <property type="match status" value="1"/>
</dbReference>
<dbReference type="Proteomes" id="UP000095003">
    <property type="component" value="Unassembled WGS sequence"/>
</dbReference>
<dbReference type="InterPro" id="IPR007630">
    <property type="entry name" value="RNA_pol_sigma70_r4"/>
</dbReference>
<dbReference type="NCBIfam" id="TIGR02937">
    <property type="entry name" value="sigma70-ECF"/>
    <property type="match status" value="1"/>
</dbReference>
<evidence type="ECO:0000256" key="4">
    <source>
        <dbReference type="ARBA" id="ARBA00023163"/>
    </source>
</evidence>
<dbReference type="Gene3D" id="1.20.140.160">
    <property type="match status" value="1"/>
</dbReference>
<dbReference type="InterPro" id="IPR014284">
    <property type="entry name" value="RNA_pol_sigma-70_dom"/>
</dbReference>
<name>A0A1E3AP46_9FIRM</name>